<dbReference type="InterPro" id="IPR014941">
    <property type="entry name" value="FimB/Mfa2/Mfa3"/>
</dbReference>
<comment type="caution">
    <text evidence="1">The sequence shown here is derived from an EMBL/GenBank/DDBJ whole genome shotgun (WGS) entry which is preliminary data.</text>
</comment>
<proteinExistence type="predicted"/>
<name>A0A645FT25_9ZZZZ</name>
<reference evidence="1" key="1">
    <citation type="submission" date="2019-08" db="EMBL/GenBank/DDBJ databases">
        <authorList>
            <person name="Kucharzyk K."/>
            <person name="Murdoch R.W."/>
            <person name="Higgins S."/>
            <person name="Loffler F."/>
        </authorList>
    </citation>
    <scope>NUCLEOTIDE SEQUENCE</scope>
</reference>
<dbReference type="EMBL" id="VSSQ01063880">
    <property type="protein sequence ID" value="MPN16876.1"/>
    <property type="molecule type" value="Genomic_DNA"/>
</dbReference>
<dbReference type="AlphaFoldDB" id="A0A645FT25"/>
<gene>
    <name evidence="1" type="primary">mfa2_3</name>
    <name evidence="1" type="ORF">SDC9_164223</name>
</gene>
<accession>A0A645FT25</accession>
<sequence length="151" mass="17114">MKLIVEFDKATMKAYDPKALHAEVSSANGTLRIDGSMPLNEPVSAYPSTPVYGENLATWDYNVMDLKTGYSNRLHIYYTGNKEEGETVFDGDLIASILLRAVEKGVNMDCENDFTIKFLIKDYCVECWTHFSCAIYVNDWLVHSYDTEMGI</sequence>
<dbReference type="Gene3D" id="2.60.40.2090">
    <property type="match status" value="1"/>
</dbReference>
<protein>
    <submittedName>
        <fullName evidence="1">Minor fimbrium anchoring subunit Mfa2</fullName>
    </submittedName>
</protein>
<evidence type="ECO:0000313" key="1">
    <source>
        <dbReference type="EMBL" id="MPN16876.1"/>
    </source>
</evidence>
<dbReference type="Pfam" id="PF08842">
    <property type="entry name" value="Mfa2"/>
    <property type="match status" value="1"/>
</dbReference>
<organism evidence="1">
    <name type="scientific">bioreactor metagenome</name>
    <dbReference type="NCBI Taxonomy" id="1076179"/>
    <lineage>
        <taxon>unclassified sequences</taxon>
        <taxon>metagenomes</taxon>
        <taxon>ecological metagenomes</taxon>
    </lineage>
</organism>